<evidence type="ECO:0000256" key="3">
    <source>
        <dbReference type="ARBA" id="ARBA00022490"/>
    </source>
</evidence>
<dbReference type="GO" id="GO:0051082">
    <property type="term" value="F:unfolded protein binding"/>
    <property type="evidence" value="ECO:0007669"/>
    <property type="project" value="TreeGrafter"/>
</dbReference>
<accession>A0A7S1BLD0</accession>
<protein>
    <recommendedName>
        <fullName evidence="8">Hsp90 chaperone protein kinase-targeting subunit</fullName>
    </recommendedName>
</protein>
<dbReference type="Pfam" id="PF08565">
    <property type="entry name" value="CDC37_M"/>
    <property type="match status" value="1"/>
</dbReference>
<dbReference type="SUPFAM" id="SSF101391">
    <property type="entry name" value="Hsp90 co-chaperone CDC37"/>
    <property type="match status" value="2"/>
</dbReference>
<evidence type="ECO:0000259" key="5">
    <source>
        <dbReference type="SMART" id="SM01069"/>
    </source>
</evidence>
<dbReference type="Pfam" id="PF08564">
    <property type="entry name" value="CDC37_C"/>
    <property type="match status" value="1"/>
</dbReference>
<name>A0A7S1BLD0_9STRA</name>
<dbReference type="PANTHER" id="PTHR12800:SF4">
    <property type="entry name" value="HSP90 CO-CHAPERONE CDC37"/>
    <property type="match status" value="1"/>
</dbReference>
<evidence type="ECO:0000256" key="4">
    <source>
        <dbReference type="SAM" id="MobiDB-lite"/>
    </source>
</evidence>
<dbReference type="Gene3D" id="6.10.140.250">
    <property type="match status" value="1"/>
</dbReference>
<evidence type="ECO:0008006" key="8">
    <source>
        <dbReference type="Google" id="ProtNLM"/>
    </source>
</evidence>
<dbReference type="SMART" id="SM01070">
    <property type="entry name" value="CDC37_M"/>
    <property type="match status" value="1"/>
</dbReference>
<dbReference type="EMBL" id="HBFR01022529">
    <property type="protein sequence ID" value="CAD8888983.1"/>
    <property type="molecule type" value="Transcribed_RNA"/>
</dbReference>
<dbReference type="InterPro" id="IPR013873">
    <property type="entry name" value="Cdc37_C"/>
</dbReference>
<dbReference type="InterPro" id="IPR038189">
    <property type="entry name" value="Cdc37_Hsp90-bd_sf"/>
</dbReference>
<dbReference type="GO" id="GO:0006457">
    <property type="term" value="P:protein folding"/>
    <property type="evidence" value="ECO:0007669"/>
    <property type="project" value="TreeGrafter"/>
</dbReference>
<dbReference type="SMART" id="SM01069">
    <property type="entry name" value="CDC37_C"/>
    <property type="match status" value="1"/>
</dbReference>
<dbReference type="InterPro" id="IPR004918">
    <property type="entry name" value="Cdc37"/>
</dbReference>
<dbReference type="Gene3D" id="1.20.58.610">
    <property type="entry name" value="Cdc37, Hsp90 binding domain"/>
    <property type="match status" value="1"/>
</dbReference>
<gene>
    <name evidence="7" type="ORF">CHYS00102_LOCUS16183</name>
</gene>
<proteinExistence type="inferred from homology"/>
<keyword evidence="3" id="KW-0963">Cytoplasm</keyword>
<evidence type="ECO:0000256" key="2">
    <source>
        <dbReference type="ARBA" id="ARBA00006222"/>
    </source>
</evidence>
<evidence type="ECO:0000259" key="6">
    <source>
        <dbReference type="SMART" id="SM01070"/>
    </source>
</evidence>
<dbReference type="GO" id="GO:0051087">
    <property type="term" value="F:protein-folding chaperone binding"/>
    <property type="evidence" value="ECO:0007669"/>
    <property type="project" value="TreeGrafter"/>
</dbReference>
<dbReference type="InterPro" id="IPR013874">
    <property type="entry name" value="Cdc37_Hsp90-bd"/>
</dbReference>
<dbReference type="AlphaFoldDB" id="A0A7S1BLD0"/>
<reference evidence="7" key="1">
    <citation type="submission" date="2021-01" db="EMBL/GenBank/DDBJ databases">
        <authorList>
            <person name="Corre E."/>
            <person name="Pelletier E."/>
            <person name="Niang G."/>
            <person name="Scheremetjew M."/>
            <person name="Finn R."/>
            <person name="Kale V."/>
            <person name="Holt S."/>
            <person name="Cochrane G."/>
            <person name="Meng A."/>
            <person name="Brown T."/>
            <person name="Cohen L."/>
        </authorList>
    </citation>
    <scope>NUCLEOTIDE SEQUENCE</scope>
    <source>
        <strain evidence="7">308</strain>
    </source>
</reference>
<dbReference type="GO" id="GO:0005737">
    <property type="term" value="C:cytoplasm"/>
    <property type="evidence" value="ECO:0007669"/>
    <property type="project" value="UniProtKB-SubCell"/>
</dbReference>
<comment type="similarity">
    <text evidence="2">Belongs to the CDC37 family.</text>
</comment>
<sequence>MAVPTLDSSREFLIRHGNIMLQEHASSYLLLASLEDEMNGYREKMRRTAHQSQILSNISELSKTLRKHPGNVVNPFFIRMQEKEHHAAFLEGVEGFIKNIIKRAVVKRKEMDEEEERRKKAVSSSSGGRRTHLVQTAEGDETVEEVDLSSLAVEERLGPGGLDPVAVFESLPLSMQEAFESREVEKLKEAVAALDPEVAEKHMRECVAAGLWNEG</sequence>
<evidence type="ECO:0000256" key="1">
    <source>
        <dbReference type="ARBA" id="ARBA00004496"/>
    </source>
</evidence>
<dbReference type="GO" id="GO:0050821">
    <property type="term" value="P:protein stabilization"/>
    <property type="evidence" value="ECO:0007669"/>
    <property type="project" value="TreeGrafter"/>
</dbReference>
<comment type="subcellular location">
    <subcellularLocation>
        <location evidence="1">Cytoplasm</location>
    </subcellularLocation>
</comment>
<feature type="domain" description="Cdc37 Hsp90 binding" evidence="6">
    <location>
        <begin position="2"/>
        <end position="118"/>
    </location>
</feature>
<feature type="region of interest" description="Disordered" evidence="4">
    <location>
        <begin position="109"/>
        <end position="141"/>
    </location>
</feature>
<organism evidence="7">
    <name type="scientific">Corethron hystrix</name>
    <dbReference type="NCBI Taxonomy" id="216773"/>
    <lineage>
        <taxon>Eukaryota</taxon>
        <taxon>Sar</taxon>
        <taxon>Stramenopiles</taxon>
        <taxon>Ochrophyta</taxon>
        <taxon>Bacillariophyta</taxon>
        <taxon>Coscinodiscophyceae</taxon>
        <taxon>Corethrophycidae</taxon>
        <taxon>Corethrales</taxon>
        <taxon>Corethraceae</taxon>
        <taxon>Corethron</taxon>
    </lineage>
</organism>
<evidence type="ECO:0000313" key="7">
    <source>
        <dbReference type="EMBL" id="CAD8888983.1"/>
    </source>
</evidence>
<dbReference type="GO" id="GO:0031072">
    <property type="term" value="F:heat shock protein binding"/>
    <property type="evidence" value="ECO:0007669"/>
    <property type="project" value="TreeGrafter"/>
</dbReference>
<feature type="domain" description="Cdc37 C-terminal" evidence="5">
    <location>
        <begin position="156"/>
        <end position="215"/>
    </location>
</feature>
<dbReference type="PANTHER" id="PTHR12800">
    <property type="entry name" value="CDC37-RELATED"/>
    <property type="match status" value="1"/>
</dbReference>